<sequence>MTIFPWNHGKGNASGYQATTIKATTGWIQGDDDKKIKCGAKSTIGIPSSVQGVVEEARRSITGQALERRQHNAVRLKGVYEALAAVCWGARTIGDAGQIRPLELHEFV</sequence>
<dbReference type="AlphaFoldDB" id="C5LPM1"/>
<dbReference type="GeneID" id="9058900"/>
<dbReference type="InParanoid" id="C5LPM1"/>
<evidence type="ECO:0000313" key="1">
    <source>
        <dbReference type="EMBL" id="EER01341.1"/>
    </source>
</evidence>
<dbReference type="EMBL" id="GG684180">
    <property type="protein sequence ID" value="EER01341.1"/>
    <property type="molecule type" value="Genomic_DNA"/>
</dbReference>
<dbReference type="RefSeq" id="XP_002768623.1">
    <property type="nucleotide sequence ID" value="XM_002768577.1"/>
</dbReference>
<evidence type="ECO:0000313" key="2">
    <source>
        <dbReference type="Proteomes" id="UP000007800"/>
    </source>
</evidence>
<dbReference type="Proteomes" id="UP000007800">
    <property type="component" value="Unassembled WGS sequence"/>
</dbReference>
<keyword evidence="2" id="KW-1185">Reference proteome</keyword>
<protein>
    <submittedName>
        <fullName evidence="1">Uncharacterized protein</fullName>
    </submittedName>
</protein>
<organism evidence="2">
    <name type="scientific">Perkinsus marinus (strain ATCC 50983 / TXsc)</name>
    <dbReference type="NCBI Taxonomy" id="423536"/>
    <lineage>
        <taxon>Eukaryota</taxon>
        <taxon>Sar</taxon>
        <taxon>Alveolata</taxon>
        <taxon>Perkinsozoa</taxon>
        <taxon>Perkinsea</taxon>
        <taxon>Perkinsida</taxon>
        <taxon>Perkinsidae</taxon>
        <taxon>Perkinsus</taxon>
    </lineage>
</organism>
<gene>
    <name evidence="1" type="ORF">Pmar_PMAR004214</name>
</gene>
<proteinExistence type="predicted"/>
<accession>C5LPM1</accession>
<dbReference type="OrthoDB" id="10601319at2759"/>
<reference evidence="1 2" key="1">
    <citation type="submission" date="2008-07" db="EMBL/GenBank/DDBJ databases">
        <authorList>
            <person name="El-Sayed N."/>
            <person name="Caler E."/>
            <person name="Inman J."/>
            <person name="Amedeo P."/>
            <person name="Hass B."/>
            <person name="Wortman J."/>
        </authorList>
    </citation>
    <scope>NUCLEOTIDE SEQUENCE [LARGE SCALE GENOMIC DNA]</scope>
    <source>
        <strain evidence="2">ATCC 50983 / TXsc</strain>
    </source>
</reference>
<name>C5LPM1_PERM5</name>